<evidence type="ECO:0000313" key="3">
    <source>
        <dbReference type="Proteomes" id="UP000235672"/>
    </source>
</evidence>
<gene>
    <name evidence="2" type="ORF">NA56DRAFT_352275</name>
</gene>
<feature type="transmembrane region" description="Helical" evidence="1">
    <location>
        <begin position="37"/>
        <end position="57"/>
    </location>
</feature>
<name>A0A2J6PM92_9HELO</name>
<reference evidence="2 3" key="1">
    <citation type="submission" date="2016-05" db="EMBL/GenBank/DDBJ databases">
        <title>A degradative enzymes factory behind the ericoid mycorrhizal symbiosis.</title>
        <authorList>
            <consortium name="DOE Joint Genome Institute"/>
            <person name="Martino E."/>
            <person name="Morin E."/>
            <person name="Grelet G."/>
            <person name="Kuo A."/>
            <person name="Kohler A."/>
            <person name="Daghino S."/>
            <person name="Barry K."/>
            <person name="Choi C."/>
            <person name="Cichocki N."/>
            <person name="Clum A."/>
            <person name="Copeland A."/>
            <person name="Hainaut M."/>
            <person name="Haridas S."/>
            <person name="Labutti K."/>
            <person name="Lindquist E."/>
            <person name="Lipzen A."/>
            <person name="Khouja H.-R."/>
            <person name="Murat C."/>
            <person name="Ohm R."/>
            <person name="Olson A."/>
            <person name="Spatafora J."/>
            <person name="Veneault-Fourrey C."/>
            <person name="Henrissat B."/>
            <person name="Grigoriev I."/>
            <person name="Martin F."/>
            <person name="Perotto S."/>
        </authorList>
    </citation>
    <scope>NUCLEOTIDE SEQUENCE [LARGE SCALE GENOMIC DNA]</scope>
    <source>
        <strain evidence="2 3">UAMH 7357</strain>
    </source>
</reference>
<accession>A0A2J6PM92</accession>
<feature type="transmembrane region" description="Helical" evidence="1">
    <location>
        <begin position="12"/>
        <end position="31"/>
    </location>
</feature>
<organism evidence="2 3">
    <name type="scientific">Hyaloscypha hepaticicola</name>
    <dbReference type="NCBI Taxonomy" id="2082293"/>
    <lineage>
        <taxon>Eukaryota</taxon>
        <taxon>Fungi</taxon>
        <taxon>Dikarya</taxon>
        <taxon>Ascomycota</taxon>
        <taxon>Pezizomycotina</taxon>
        <taxon>Leotiomycetes</taxon>
        <taxon>Helotiales</taxon>
        <taxon>Hyaloscyphaceae</taxon>
        <taxon>Hyaloscypha</taxon>
    </lineage>
</organism>
<dbReference type="EMBL" id="KZ613515">
    <property type="protein sequence ID" value="PMD15145.1"/>
    <property type="molecule type" value="Genomic_DNA"/>
</dbReference>
<evidence type="ECO:0000313" key="2">
    <source>
        <dbReference type="EMBL" id="PMD15145.1"/>
    </source>
</evidence>
<proteinExistence type="predicted"/>
<keyword evidence="1" id="KW-0472">Membrane</keyword>
<dbReference type="Proteomes" id="UP000235672">
    <property type="component" value="Unassembled WGS sequence"/>
</dbReference>
<dbReference type="AlphaFoldDB" id="A0A2J6PM92"/>
<protein>
    <submittedName>
        <fullName evidence="2">Uncharacterized protein</fullName>
    </submittedName>
</protein>
<keyword evidence="3" id="KW-1185">Reference proteome</keyword>
<evidence type="ECO:0000256" key="1">
    <source>
        <dbReference type="SAM" id="Phobius"/>
    </source>
</evidence>
<sequence length="103" mass="11863">MRLKITGSQTWTAFLQTLLSTSMLLVVTRKYERSYVISFWLTLVLSQISLSFTSTLLSTVHTGEFANDFSSLPFNSPIVRSRKYIKTCAQHLKLFFLVIHELI</sequence>
<keyword evidence="1" id="KW-1133">Transmembrane helix</keyword>
<keyword evidence="1" id="KW-0812">Transmembrane</keyword>